<dbReference type="InterPro" id="IPR050775">
    <property type="entry name" value="FAD-binding_Monooxygenases"/>
</dbReference>
<dbReference type="InterPro" id="IPR020946">
    <property type="entry name" value="Flavin_mOase-like"/>
</dbReference>
<evidence type="ECO:0000256" key="1">
    <source>
        <dbReference type="ARBA" id="ARBA00001974"/>
    </source>
</evidence>
<dbReference type="RefSeq" id="WP_367775269.1">
    <property type="nucleotide sequence ID" value="NZ_JBFNXR010000054.1"/>
</dbReference>
<dbReference type="EC" id="1.14.13.-" evidence="8"/>
<keyword evidence="9" id="KW-1185">Reference proteome</keyword>
<keyword evidence="6 8" id="KW-0560">Oxidoreductase</keyword>
<keyword evidence="3" id="KW-0285">Flavoprotein</keyword>
<evidence type="ECO:0000313" key="9">
    <source>
        <dbReference type="Proteomes" id="UP001556118"/>
    </source>
</evidence>
<keyword evidence="4" id="KW-0274">FAD</keyword>
<keyword evidence="5" id="KW-0521">NADP</keyword>
<organism evidence="8 9">
    <name type="scientific">Novosphingobium rhizovicinum</name>
    <dbReference type="NCBI Taxonomy" id="3228928"/>
    <lineage>
        <taxon>Bacteria</taxon>
        <taxon>Pseudomonadati</taxon>
        <taxon>Pseudomonadota</taxon>
        <taxon>Alphaproteobacteria</taxon>
        <taxon>Sphingomonadales</taxon>
        <taxon>Sphingomonadaceae</taxon>
        <taxon>Novosphingobium</taxon>
    </lineage>
</organism>
<dbReference type="EMBL" id="JBFNXR010000054">
    <property type="protein sequence ID" value="MEW9856790.1"/>
    <property type="molecule type" value="Genomic_DNA"/>
</dbReference>
<dbReference type="GO" id="GO:0004497">
    <property type="term" value="F:monooxygenase activity"/>
    <property type="evidence" value="ECO:0007669"/>
    <property type="project" value="UniProtKB-KW"/>
</dbReference>
<evidence type="ECO:0000256" key="4">
    <source>
        <dbReference type="ARBA" id="ARBA00022827"/>
    </source>
</evidence>
<comment type="caution">
    <text evidence="8">The sequence shown here is derived from an EMBL/GenBank/DDBJ whole genome shotgun (WGS) entry which is preliminary data.</text>
</comment>
<sequence length="624" mass="71685">MSGFAAARECDRPMKIRCETTDIPSIDEIDVPGILSKYAYERDRRMRSEAQEQYVSPQGRFAEISEADPHMPLIEREPIAEDLDVMVLGGGFGGVLMGYYLRQAGLSNFRVIDHAGDFGGCWYWNRYPGVECDNVSYVYLPLLEEMGFMPSKKFSPGYEIREYIQSIAREAGLYDKALMHTKVTEMRWDEAIARWRVSTNRGDELRPRFIALSHSPANKPKLPDIPGLDAFGGKIFHSSRWDYDYTGGSQQNPALDKLKDKRVAVLGTGASAVQIVPYLGDYAKHVYVIQRTPSSVDARDNRDTDPEWAKSLKPGWHQEMMVNFQHGLWNGLARDEPDLICDIWTEINRNIRHEREQVGWSELSVEELLVLREQHDHRTMERMRRRVDEIVEDKDTAEKLKPYYRFLCKRPCSNDNYYPAFNKPNVDLIDVSNTRGVEGLTAKGFIHENKEYEVDCIILASGYEQTSSLRKRWSFDVAEGRNGKSLFEHWEDNYKTLHGMSTHGFPNKFFIGFVQGGVHASTTETFRRQAEHIAYIISTAMERGVKVMELSQEAEDAWVAHHRATELDVETFARACTPGYYNSEGGDVFRYFLGDSYGPGPYAFWEKLAEWRADDQLEGFDCKC</sequence>
<dbReference type="SUPFAM" id="SSF51905">
    <property type="entry name" value="FAD/NAD(P)-binding domain"/>
    <property type="match status" value="1"/>
</dbReference>
<name>A0ABV3RH07_9SPHN</name>
<dbReference type="PANTHER" id="PTHR43098">
    <property type="entry name" value="L-ORNITHINE N(5)-MONOOXYGENASE-RELATED"/>
    <property type="match status" value="1"/>
</dbReference>
<dbReference type="Gene3D" id="3.50.50.60">
    <property type="entry name" value="FAD/NAD(P)-binding domain"/>
    <property type="match status" value="3"/>
</dbReference>
<comment type="similarity">
    <text evidence="2">Belongs to the FAD-binding monooxygenase family.</text>
</comment>
<evidence type="ECO:0000256" key="5">
    <source>
        <dbReference type="ARBA" id="ARBA00022857"/>
    </source>
</evidence>
<dbReference type="Pfam" id="PF13450">
    <property type="entry name" value="NAD_binding_8"/>
    <property type="match status" value="1"/>
</dbReference>
<evidence type="ECO:0000256" key="2">
    <source>
        <dbReference type="ARBA" id="ARBA00010139"/>
    </source>
</evidence>
<reference evidence="8 9" key="1">
    <citation type="submission" date="2024-06" db="EMBL/GenBank/DDBJ databases">
        <title>Novosphingobium rhizovicinus M1R2S20.</title>
        <authorList>
            <person name="Sun J.-Q."/>
        </authorList>
    </citation>
    <scope>NUCLEOTIDE SEQUENCE [LARGE SCALE GENOMIC DNA]</scope>
    <source>
        <strain evidence="8 9">M1R2S20</strain>
    </source>
</reference>
<proteinExistence type="inferred from homology"/>
<dbReference type="Proteomes" id="UP001556118">
    <property type="component" value="Unassembled WGS sequence"/>
</dbReference>
<dbReference type="InterPro" id="IPR036188">
    <property type="entry name" value="FAD/NAD-bd_sf"/>
</dbReference>
<accession>A0ABV3RH07</accession>
<evidence type="ECO:0000256" key="7">
    <source>
        <dbReference type="ARBA" id="ARBA00023033"/>
    </source>
</evidence>
<evidence type="ECO:0000313" key="8">
    <source>
        <dbReference type="EMBL" id="MEW9856790.1"/>
    </source>
</evidence>
<comment type="cofactor">
    <cofactor evidence="1">
        <name>FAD</name>
        <dbReference type="ChEBI" id="CHEBI:57692"/>
    </cofactor>
</comment>
<evidence type="ECO:0000256" key="6">
    <source>
        <dbReference type="ARBA" id="ARBA00023002"/>
    </source>
</evidence>
<dbReference type="Pfam" id="PF00743">
    <property type="entry name" value="FMO-like"/>
    <property type="match status" value="1"/>
</dbReference>
<evidence type="ECO:0000256" key="3">
    <source>
        <dbReference type="ARBA" id="ARBA00022630"/>
    </source>
</evidence>
<keyword evidence="7 8" id="KW-0503">Monooxygenase</keyword>
<dbReference type="PANTHER" id="PTHR43098:SF4">
    <property type="entry name" value="BLR3857 PROTEIN"/>
    <property type="match status" value="1"/>
</dbReference>
<gene>
    <name evidence="8" type="ORF">ABUH87_16820</name>
</gene>
<protein>
    <submittedName>
        <fullName evidence="8">Flavin-containing monooxygenase</fullName>
        <ecNumber evidence="8">1.14.13.-</ecNumber>
    </submittedName>
</protein>